<accession>A0A0H5DNZ3</accession>
<dbReference type="PANTHER" id="PTHR30399:SF1">
    <property type="entry name" value="UTP PYROPHOSPHATASE"/>
    <property type="match status" value="1"/>
</dbReference>
<evidence type="ECO:0000313" key="3">
    <source>
        <dbReference type="Proteomes" id="UP000220251"/>
    </source>
</evidence>
<dbReference type="InterPro" id="IPR053136">
    <property type="entry name" value="UTP_pyrophosphatase-like"/>
</dbReference>
<organism evidence="2 3">
    <name type="scientific">Estrella lausannensis</name>
    <dbReference type="NCBI Taxonomy" id="483423"/>
    <lineage>
        <taxon>Bacteria</taxon>
        <taxon>Pseudomonadati</taxon>
        <taxon>Chlamydiota</taxon>
        <taxon>Chlamydiia</taxon>
        <taxon>Parachlamydiales</taxon>
        <taxon>Candidatus Criblamydiaceae</taxon>
        <taxon>Estrella</taxon>
    </lineage>
</organism>
<dbReference type="EMBL" id="CWGJ01000003">
    <property type="protein sequence ID" value="CRX37573.1"/>
    <property type="molecule type" value="Genomic_DNA"/>
</dbReference>
<dbReference type="CDD" id="cd07344">
    <property type="entry name" value="M48_yhfN_like"/>
    <property type="match status" value="1"/>
</dbReference>
<dbReference type="InterPro" id="IPR002725">
    <property type="entry name" value="YgjP-like_metallopeptidase"/>
</dbReference>
<sequence>MHQIDVNGITVDIVRKEIKNLHLGVYPPDGKVRVAAPLAVNDEAVRYAVIGKMGWIKQQQAKFTNQPRQSPREMVSGESHYYLGQRYRLDVIEGTGPVKVICNKSVIKLHMPPQSNTEERELALQQWYRKEIKSFIPPMLEKWQPLLNVEVQEWGVKKMKTKWGSCNTSERRIWINLELIKKPIQCLEYIVVHELVHLLEKHHNARFKAHMDNFMPHWRLHREELGREPLGHDCWDQQIRRNQK</sequence>
<gene>
    <name evidence="2" type="ORF">ELAC_0212</name>
</gene>
<protein>
    <recommendedName>
        <fullName evidence="1">YgjP-like metallopeptidase domain-containing protein</fullName>
    </recommendedName>
</protein>
<dbReference type="Pfam" id="PF01863">
    <property type="entry name" value="YgjP-like"/>
    <property type="match status" value="1"/>
</dbReference>
<proteinExistence type="predicted"/>
<dbReference type="RefSeq" id="WP_098037434.1">
    <property type="nucleotide sequence ID" value="NZ_CWGJ01000003.1"/>
</dbReference>
<keyword evidence="3" id="KW-1185">Reference proteome</keyword>
<feature type="domain" description="YgjP-like metallopeptidase" evidence="1">
    <location>
        <begin position="24"/>
        <end position="226"/>
    </location>
</feature>
<evidence type="ECO:0000313" key="2">
    <source>
        <dbReference type="EMBL" id="CRX37573.1"/>
    </source>
</evidence>
<dbReference type="AlphaFoldDB" id="A0A0H5DNZ3"/>
<evidence type="ECO:0000259" key="1">
    <source>
        <dbReference type="Pfam" id="PF01863"/>
    </source>
</evidence>
<dbReference type="OrthoDB" id="9811177at2"/>
<dbReference type="PANTHER" id="PTHR30399">
    <property type="entry name" value="UNCHARACTERIZED PROTEIN YGJP"/>
    <property type="match status" value="1"/>
</dbReference>
<reference evidence="3" key="1">
    <citation type="submission" date="2015-06" db="EMBL/GenBank/DDBJ databases">
        <authorList>
            <person name="Bertelli C."/>
        </authorList>
    </citation>
    <scope>NUCLEOTIDE SEQUENCE [LARGE SCALE GENOMIC DNA]</scope>
    <source>
        <strain evidence="3">CRIB-30</strain>
    </source>
</reference>
<dbReference type="Gene3D" id="3.30.2010.10">
    <property type="entry name" value="Metalloproteases ('zincins'), catalytic domain"/>
    <property type="match status" value="1"/>
</dbReference>
<name>A0A0H5DNZ3_9BACT</name>
<dbReference type="Proteomes" id="UP000220251">
    <property type="component" value="Unassembled WGS sequence"/>
</dbReference>